<evidence type="ECO:0000313" key="2">
    <source>
        <dbReference type="Proteomes" id="UP001206925"/>
    </source>
</evidence>
<organism evidence="1 2">
    <name type="scientific">Ambrosia artemisiifolia</name>
    <name type="common">Common ragweed</name>
    <dbReference type="NCBI Taxonomy" id="4212"/>
    <lineage>
        <taxon>Eukaryota</taxon>
        <taxon>Viridiplantae</taxon>
        <taxon>Streptophyta</taxon>
        <taxon>Embryophyta</taxon>
        <taxon>Tracheophyta</taxon>
        <taxon>Spermatophyta</taxon>
        <taxon>Magnoliopsida</taxon>
        <taxon>eudicotyledons</taxon>
        <taxon>Gunneridae</taxon>
        <taxon>Pentapetalae</taxon>
        <taxon>asterids</taxon>
        <taxon>campanulids</taxon>
        <taxon>Asterales</taxon>
        <taxon>Asteraceae</taxon>
        <taxon>Asteroideae</taxon>
        <taxon>Heliantheae alliance</taxon>
        <taxon>Heliantheae</taxon>
        <taxon>Ambrosia</taxon>
    </lineage>
</organism>
<sequence length="64" mass="7489">PQHNLPLHQLLLRGAASKQLFHILPPSSILSTPYDKSFILHHPRFLCYYHQQLKDLFDSLVRVV</sequence>
<reference evidence="1" key="1">
    <citation type="submission" date="2022-06" db="EMBL/GenBank/DDBJ databases">
        <title>Uncovering the hologenomic basis of an extraordinary plant invasion.</title>
        <authorList>
            <person name="Bieker V.C."/>
            <person name="Martin M.D."/>
            <person name="Gilbert T."/>
            <person name="Hodgins K."/>
            <person name="Battlay P."/>
            <person name="Petersen B."/>
            <person name="Wilson J."/>
        </authorList>
    </citation>
    <scope>NUCLEOTIDE SEQUENCE</scope>
    <source>
        <strain evidence="1">AA19_3_7</strain>
        <tissue evidence="1">Leaf</tissue>
    </source>
</reference>
<dbReference type="EMBL" id="JAMZMK010012136">
    <property type="protein sequence ID" value="KAI7724926.1"/>
    <property type="molecule type" value="Genomic_DNA"/>
</dbReference>
<evidence type="ECO:0000313" key="1">
    <source>
        <dbReference type="EMBL" id="KAI7724926.1"/>
    </source>
</evidence>
<protein>
    <submittedName>
        <fullName evidence="1">Uncharacterized protein</fullName>
    </submittedName>
</protein>
<dbReference type="AlphaFoldDB" id="A0AAD5BM42"/>
<feature type="non-terminal residue" evidence="1">
    <location>
        <position position="64"/>
    </location>
</feature>
<accession>A0AAD5BM42</accession>
<comment type="caution">
    <text evidence="1">The sequence shown here is derived from an EMBL/GenBank/DDBJ whole genome shotgun (WGS) entry which is preliminary data.</text>
</comment>
<dbReference type="Proteomes" id="UP001206925">
    <property type="component" value="Unassembled WGS sequence"/>
</dbReference>
<keyword evidence="2" id="KW-1185">Reference proteome</keyword>
<gene>
    <name evidence="1" type="ORF">M8C21_012704</name>
</gene>
<proteinExistence type="predicted"/>
<name>A0AAD5BM42_AMBAR</name>